<dbReference type="EMBL" id="JAGINT010000001">
    <property type="protein sequence ID" value="MBP2352904.1"/>
    <property type="molecule type" value="Genomic_DNA"/>
</dbReference>
<sequence length="90" mass="9895">MLAWGSGDRFAPLLHGMLGAATQYHQLGPAPAAHGYRAVVTNLPGTPRRHPAWSGVREELGFCVRAIPRAGHSVWYGRMDDFVRSLDGWL</sequence>
<dbReference type="Proteomes" id="UP000755585">
    <property type="component" value="Unassembled WGS sequence"/>
</dbReference>
<keyword evidence="2" id="KW-1185">Reference proteome</keyword>
<evidence type="ECO:0008006" key="3">
    <source>
        <dbReference type="Google" id="ProtNLM"/>
    </source>
</evidence>
<dbReference type="InterPro" id="IPR029058">
    <property type="entry name" value="AB_hydrolase_fold"/>
</dbReference>
<name>A0ABS4UMS9_9ACTN</name>
<organism evidence="1 2">
    <name type="scientific">Kribbella aluminosa</name>
    <dbReference type="NCBI Taxonomy" id="416017"/>
    <lineage>
        <taxon>Bacteria</taxon>
        <taxon>Bacillati</taxon>
        <taxon>Actinomycetota</taxon>
        <taxon>Actinomycetes</taxon>
        <taxon>Propionibacteriales</taxon>
        <taxon>Kribbellaceae</taxon>
        <taxon>Kribbella</taxon>
    </lineage>
</organism>
<evidence type="ECO:0000313" key="2">
    <source>
        <dbReference type="Proteomes" id="UP000755585"/>
    </source>
</evidence>
<proteinExistence type="predicted"/>
<evidence type="ECO:0000313" key="1">
    <source>
        <dbReference type="EMBL" id="MBP2352904.1"/>
    </source>
</evidence>
<accession>A0ABS4UMS9</accession>
<dbReference type="SUPFAM" id="SSF53474">
    <property type="entry name" value="alpha/beta-Hydrolases"/>
    <property type="match status" value="1"/>
</dbReference>
<gene>
    <name evidence="1" type="ORF">JOF29_003987</name>
</gene>
<protein>
    <recommendedName>
        <fullName evidence="3">Alpha/beta hydrolase</fullName>
    </recommendedName>
</protein>
<dbReference type="RefSeq" id="WP_209695579.1">
    <property type="nucleotide sequence ID" value="NZ_BAAAVU010000006.1"/>
</dbReference>
<reference evidence="1 2" key="1">
    <citation type="submission" date="2021-03" db="EMBL/GenBank/DDBJ databases">
        <title>Sequencing the genomes of 1000 actinobacteria strains.</title>
        <authorList>
            <person name="Klenk H.-P."/>
        </authorList>
    </citation>
    <scope>NUCLEOTIDE SEQUENCE [LARGE SCALE GENOMIC DNA]</scope>
    <source>
        <strain evidence="1 2">DSM 18824</strain>
    </source>
</reference>
<comment type="caution">
    <text evidence="1">The sequence shown here is derived from an EMBL/GenBank/DDBJ whole genome shotgun (WGS) entry which is preliminary data.</text>
</comment>